<name>A0A9Q3ADS6_9PSED</name>
<accession>A0A9Q3ADS6</accession>
<evidence type="ECO:0000256" key="1">
    <source>
        <dbReference type="SAM" id="MobiDB-lite"/>
    </source>
</evidence>
<dbReference type="EMBL" id="JAHTBI010000032">
    <property type="protein sequence ID" value="MBV6287283.1"/>
    <property type="molecule type" value="Genomic_DNA"/>
</dbReference>
<dbReference type="AlphaFoldDB" id="A0A9Q3ADS6"/>
<feature type="region of interest" description="Disordered" evidence="1">
    <location>
        <begin position="1"/>
        <end position="22"/>
    </location>
</feature>
<keyword evidence="3" id="KW-1185">Reference proteome</keyword>
<gene>
    <name evidence="2" type="ORF">KUO17_09610</name>
</gene>
<reference evidence="2" key="2">
    <citation type="journal article" date="2023" name="Plant Pathol.">
        <title>Dismantling and reorganizing Pseudomonas marginalis sensu#lato.</title>
        <authorList>
            <person name="Sawada H."/>
            <person name="Fujikawa T."/>
            <person name="Satou M."/>
        </authorList>
    </citation>
    <scope>NUCLEOTIDE SEQUENCE</scope>
    <source>
        <strain evidence="2">MAFF 301350</strain>
    </source>
</reference>
<dbReference type="NCBIfam" id="NF045613">
    <property type="entry name" value="PA1571_fam"/>
    <property type="match status" value="1"/>
</dbReference>
<evidence type="ECO:0000313" key="3">
    <source>
        <dbReference type="Proteomes" id="UP001106592"/>
    </source>
</evidence>
<evidence type="ECO:0000313" key="2">
    <source>
        <dbReference type="EMBL" id="MBV6287283.1"/>
    </source>
</evidence>
<organism evidence="2 3">
    <name type="scientific">Pseudomonas aegrilactucae</name>
    <dbReference type="NCBI Taxonomy" id="2854028"/>
    <lineage>
        <taxon>Bacteria</taxon>
        <taxon>Pseudomonadati</taxon>
        <taxon>Pseudomonadota</taxon>
        <taxon>Gammaproteobacteria</taxon>
        <taxon>Pseudomonadales</taxon>
        <taxon>Pseudomonadaceae</taxon>
        <taxon>Pseudomonas</taxon>
    </lineage>
</organism>
<protein>
    <recommendedName>
        <fullName evidence="4">Multifunctional fatty acid oxidation complex subunit alpha</fullName>
    </recommendedName>
</protein>
<dbReference type="RefSeq" id="WP_217975290.1">
    <property type="nucleotide sequence ID" value="NZ_JAHTBI010000032.1"/>
</dbReference>
<reference evidence="2" key="1">
    <citation type="journal article" date="2022" name="Int. J. Syst. Evol. Microbiol.">
        <title>Pseudomonas aegrilactucae sp. nov. and Pseudomonas morbosilactucae sp. nov., pathogens causing bacterial rot of lettuce in Japan.</title>
        <authorList>
            <person name="Sawada H."/>
            <person name="Fujikawa T."/>
            <person name="Satou M."/>
        </authorList>
    </citation>
    <scope>NUCLEOTIDE SEQUENCE</scope>
    <source>
        <strain evidence="2">MAFF 301350</strain>
    </source>
</reference>
<dbReference type="InterPro" id="IPR054635">
    <property type="entry name" value="PA1571-like"/>
</dbReference>
<proteinExistence type="predicted"/>
<evidence type="ECO:0008006" key="4">
    <source>
        <dbReference type="Google" id="ProtNLM"/>
    </source>
</evidence>
<comment type="caution">
    <text evidence="2">The sequence shown here is derived from an EMBL/GenBank/DDBJ whole genome shotgun (WGS) entry which is preliminary data.</text>
</comment>
<sequence length="56" mass="6182">MTLQNSTNEAKHSGHPNPACGSIIDAQGREIEITEDMIKKACEDLEKSRVELAKKD</sequence>
<dbReference type="Proteomes" id="UP001106592">
    <property type="component" value="Unassembled WGS sequence"/>
</dbReference>